<evidence type="ECO:0000313" key="5">
    <source>
        <dbReference type="Proteomes" id="UP001152797"/>
    </source>
</evidence>
<keyword evidence="5" id="KW-1185">Reference proteome</keyword>
<feature type="region of interest" description="Disordered" evidence="1">
    <location>
        <begin position="653"/>
        <end position="735"/>
    </location>
</feature>
<evidence type="ECO:0000256" key="1">
    <source>
        <dbReference type="SAM" id="MobiDB-lite"/>
    </source>
</evidence>
<evidence type="ECO:0000313" key="2">
    <source>
        <dbReference type="EMBL" id="CAI4000813.1"/>
    </source>
</evidence>
<evidence type="ECO:0000313" key="4">
    <source>
        <dbReference type="EMBL" id="CAL4788125.1"/>
    </source>
</evidence>
<proteinExistence type="predicted"/>
<feature type="region of interest" description="Disordered" evidence="1">
    <location>
        <begin position="764"/>
        <end position="789"/>
    </location>
</feature>
<accession>A0A9P1CZP5</accession>
<organism evidence="2">
    <name type="scientific">Cladocopium goreaui</name>
    <dbReference type="NCBI Taxonomy" id="2562237"/>
    <lineage>
        <taxon>Eukaryota</taxon>
        <taxon>Sar</taxon>
        <taxon>Alveolata</taxon>
        <taxon>Dinophyceae</taxon>
        <taxon>Suessiales</taxon>
        <taxon>Symbiodiniaceae</taxon>
        <taxon>Cladocopium</taxon>
    </lineage>
</organism>
<dbReference type="AlphaFoldDB" id="A0A9P1CZP5"/>
<feature type="compositionally biased region" description="Basic residues" evidence="1">
    <location>
        <begin position="74"/>
        <end position="88"/>
    </location>
</feature>
<keyword evidence="4" id="KW-0548">Nucleotidyltransferase</keyword>
<feature type="compositionally biased region" description="Basic and acidic residues" evidence="1">
    <location>
        <begin position="653"/>
        <end position="691"/>
    </location>
</feature>
<reference evidence="2" key="1">
    <citation type="submission" date="2022-10" db="EMBL/GenBank/DDBJ databases">
        <authorList>
            <person name="Chen Y."/>
            <person name="Dougan E. K."/>
            <person name="Chan C."/>
            <person name="Rhodes N."/>
            <person name="Thang M."/>
        </authorList>
    </citation>
    <scope>NUCLEOTIDE SEQUENCE</scope>
</reference>
<comment type="caution">
    <text evidence="2">The sequence shown here is derived from an EMBL/GenBank/DDBJ whole genome shotgun (WGS) entry which is preliminary data.</text>
</comment>
<dbReference type="Proteomes" id="UP001152797">
    <property type="component" value="Unassembled WGS sequence"/>
</dbReference>
<dbReference type="EMBL" id="CAMXCT020002843">
    <property type="protein sequence ID" value="CAL1154188.1"/>
    <property type="molecule type" value="Genomic_DNA"/>
</dbReference>
<dbReference type="OrthoDB" id="423693at2759"/>
<dbReference type="EMBL" id="CAMXCT030002843">
    <property type="protein sequence ID" value="CAL4788125.1"/>
    <property type="molecule type" value="Genomic_DNA"/>
</dbReference>
<sequence>MEHLTSILRVHSQAARSVRAILLRQQPIGEVCFLVLKKGPHDWIKASETVAIRTLRPPGNHGQCKSNRRDARPSRKRRRPPPRFRKRSAQPFWNSSVCMNQVWSILKHKQIRPFGNLAPAWTAQTFTVAYRRKQQHLFSKSGQQGPLSIYSARQGGLLALWICSRHATLDLHLLLKRRQPAVAVLRLARLVELVRGYVRQSNGFRRVDWLLARFNLPSRRHHWFRCFDASDRKRLATIVRLAARSAAKLHGAFLYRWIIERVHFTAGALPRLSDQRNAVQWSKKISIGEIWKQGCFEWEHWRQGAEVKKIPGNWAIPDRQVALANKSGQNRELKAWLLTNRFPRRVSRVGTKAWEKPANSAPDVVPEEEARYIAALVSKQDEVLLQDDKDKKSTWTMPFACLATTLVCLVLLDSQWEPTSMSLEQLSILVHGVSLFALPAALRRGPLPQGSFAPYMYPFVKTKCFAASGGHTCKKKNHSCLRKVVSFFRAPWRRAWRLAGRAIQVLIRVTGPGFSVWKLKQVVPIFQQKMAGLRSSPCPQMCVCCKGPKHATTLLVADAAQMYEQVNSNLVLQAFDAKVEQLRHKYGVVSITVSRQRPIRGWPGGSEHTRSRGLVVLTVYQLRRMLQDRMKPAMKIMFFLCLFAGTWIAEAGKGQREAKGQGRRYDGRSHKDSHRSSYEYDYYDHGHDRRGSSHSRRRRRRRSSDSRTPDRHRRRSAEKPPKNSPGYEEYKRQKQEAAAWQERHLQAQALALCLEERERQKISAQQQPAPVVSPPAPAAAPEIQPAQSSGRRLRRIRAAHAWATCGTVAASPKSREYLSISSLQQNLRKHTRSSCCPSEKYNWGSATSHEVGWFVQPPCSVTLRKPKHGLKESETTRYVHNLKATGSEASLRLILPSP</sequence>
<keyword evidence="4" id="KW-0808">Transferase</keyword>
<reference evidence="3" key="2">
    <citation type="submission" date="2024-04" db="EMBL/GenBank/DDBJ databases">
        <authorList>
            <person name="Chen Y."/>
            <person name="Shah S."/>
            <person name="Dougan E. K."/>
            <person name="Thang M."/>
            <person name="Chan C."/>
        </authorList>
    </citation>
    <scope>NUCLEOTIDE SEQUENCE [LARGE SCALE GENOMIC DNA]</scope>
</reference>
<feature type="compositionally biased region" description="Low complexity" evidence="1">
    <location>
        <begin position="779"/>
        <end position="789"/>
    </location>
</feature>
<feature type="region of interest" description="Disordered" evidence="1">
    <location>
        <begin position="55"/>
        <end position="88"/>
    </location>
</feature>
<dbReference type="EMBL" id="CAMXCT010002843">
    <property type="protein sequence ID" value="CAI4000813.1"/>
    <property type="molecule type" value="Genomic_DNA"/>
</dbReference>
<evidence type="ECO:0000313" key="3">
    <source>
        <dbReference type="EMBL" id="CAL1154188.1"/>
    </source>
</evidence>
<dbReference type="GO" id="GO:0003964">
    <property type="term" value="F:RNA-directed DNA polymerase activity"/>
    <property type="evidence" value="ECO:0007669"/>
    <property type="project" value="UniProtKB-KW"/>
</dbReference>
<feature type="compositionally biased region" description="Basic residues" evidence="1">
    <location>
        <begin position="692"/>
        <end position="702"/>
    </location>
</feature>
<protein>
    <submittedName>
        <fullName evidence="4">Reverse transcriptase domain-containing protein</fullName>
    </submittedName>
</protein>
<keyword evidence="4" id="KW-0695">RNA-directed DNA polymerase</keyword>
<name>A0A9P1CZP5_9DINO</name>
<gene>
    <name evidence="2" type="ORF">C1SCF055_LOCUS26903</name>
</gene>